<dbReference type="RefSeq" id="WP_219874046.1">
    <property type="nucleotide sequence ID" value="NZ_JAHZIJ010000016.1"/>
</dbReference>
<proteinExistence type="predicted"/>
<name>A0ABS7DA97_9BACL</name>
<evidence type="ECO:0000256" key="1">
    <source>
        <dbReference type="SAM" id="MobiDB-lite"/>
    </source>
</evidence>
<comment type="caution">
    <text evidence="2">The sequence shown here is derived from an EMBL/GenBank/DDBJ whole genome shotgun (WGS) entry which is preliminary data.</text>
</comment>
<organism evidence="2 3">
    <name type="scientific">Paenibacillus oenotherae</name>
    <dbReference type="NCBI Taxonomy" id="1435645"/>
    <lineage>
        <taxon>Bacteria</taxon>
        <taxon>Bacillati</taxon>
        <taxon>Bacillota</taxon>
        <taxon>Bacilli</taxon>
        <taxon>Bacillales</taxon>
        <taxon>Paenibacillaceae</taxon>
        <taxon>Paenibacillus</taxon>
    </lineage>
</organism>
<gene>
    <name evidence="2" type="ORF">K0T92_18970</name>
</gene>
<feature type="compositionally biased region" description="Basic and acidic residues" evidence="1">
    <location>
        <begin position="33"/>
        <end position="48"/>
    </location>
</feature>
<dbReference type="Proteomes" id="UP000812277">
    <property type="component" value="Unassembled WGS sequence"/>
</dbReference>
<evidence type="ECO:0000313" key="3">
    <source>
        <dbReference type="Proteomes" id="UP000812277"/>
    </source>
</evidence>
<reference evidence="2 3" key="1">
    <citation type="submission" date="2021-07" db="EMBL/GenBank/DDBJ databases">
        <title>Paenibacillus radiodurans sp. nov., isolated from the southeastern edge of Tengger Desert.</title>
        <authorList>
            <person name="Zhang G."/>
        </authorList>
    </citation>
    <scope>NUCLEOTIDE SEQUENCE [LARGE SCALE GENOMIC DNA]</scope>
    <source>
        <strain evidence="2 3">DT7-4</strain>
    </source>
</reference>
<protein>
    <submittedName>
        <fullName evidence="2">Uncharacterized protein</fullName>
    </submittedName>
</protein>
<accession>A0ABS7DA97</accession>
<keyword evidence="3" id="KW-1185">Reference proteome</keyword>
<feature type="region of interest" description="Disordered" evidence="1">
    <location>
        <begin position="30"/>
        <end position="56"/>
    </location>
</feature>
<dbReference type="EMBL" id="JAHZIJ010000016">
    <property type="protein sequence ID" value="MBW7476801.1"/>
    <property type="molecule type" value="Genomic_DNA"/>
</dbReference>
<sequence length="56" mass="6365">MGVLYEIVTGSREDTARIVNDSMEYILDDDNRDADMKQEAIHESVSLDDKEESAFP</sequence>
<evidence type="ECO:0000313" key="2">
    <source>
        <dbReference type="EMBL" id="MBW7476801.1"/>
    </source>
</evidence>